<dbReference type="Proteomes" id="UP000694406">
    <property type="component" value="Unplaced"/>
</dbReference>
<dbReference type="Pfam" id="PF16297">
    <property type="entry name" value="DUF4939"/>
    <property type="match status" value="1"/>
</dbReference>
<feature type="domain" description="DUF4939" evidence="2">
    <location>
        <begin position="24"/>
        <end position="105"/>
    </location>
</feature>
<reference evidence="3" key="2">
    <citation type="submission" date="2025-09" db="UniProtKB">
        <authorList>
            <consortium name="Ensembl"/>
        </authorList>
    </citation>
    <scope>IDENTIFICATION</scope>
</reference>
<dbReference type="AlphaFoldDB" id="A0A8C5SPP8"/>
<dbReference type="Ensembl" id="ENSLLTT00000020590.1">
    <property type="protein sequence ID" value="ENSLLTP00000019853.1"/>
    <property type="gene ID" value="ENSLLTG00000014908.1"/>
</dbReference>
<feature type="signal peptide" evidence="1">
    <location>
        <begin position="1"/>
        <end position="21"/>
    </location>
</feature>
<feature type="chain" id="PRO_5034443772" description="DUF4939 domain-containing protein" evidence="1">
    <location>
        <begin position="22"/>
        <end position="134"/>
    </location>
</feature>
<dbReference type="GeneTree" id="ENSGT01130000278480"/>
<evidence type="ECO:0000256" key="1">
    <source>
        <dbReference type="SAM" id="SignalP"/>
    </source>
</evidence>
<keyword evidence="1" id="KW-0732">Signal</keyword>
<proteinExistence type="predicted"/>
<accession>A0A8C5SPP8</accession>
<reference evidence="3" key="1">
    <citation type="submission" date="2025-08" db="UniProtKB">
        <authorList>
            <consortium name="Ensembl"/>
        </authorList>
    </citation>
    <scope>IDENTIFICATION</scope>
</reference>
<name>A0A8C5SPP8_LATLA</name>
<organism evidence="3 4">
    <name type="scientific">Laticauda laticaudata</name>
    <name type="common">Blue-ringed sea krait</name>
    <name type="synonym">Blue-lipped sea krait</name>
    <dbReference type="NCBI Taxonomy" id="8630"/>
    <lineage>
        <taxon>Eukaryota</taxon>
        <taxon>Metazoa</taxon>
        <taxon>Chordata</taxon>
        <taxon>Craniata</taxon>
        <taxon>Vertebrata</taxon>
        <taxon>Euteleostomi</taxon>
        <taxon>Lepidosauria</taxon>
        <taxon>Squamata</taxon>
        <taxon>Bifurcata</taxon>
        <taxon>Unidentata</taxon>
        <taxon>Episquamata</taxon>
        <taxon>Toxicofera</taxon>
        <taxon>Serpentes</taxon>
        <taxon>Colubroidea</taxon>
        <taxon>Elapidae</taxon>
        <taxon>Laticaudinae</taxon>
        <taxon>Laticauda</taxon>
    </lineage>
</organism>
<keyword evidence="4" id="KW-1185">Reference proteome</keyword>
<evidence type="ECO:0000313" key="4">
    <source>
        <dbReference type="Proteomes" id="UP000694406"/>
    </source>
</evidence>
<sequence length="134" mass="15246">ERGKVRLMQLLLPLPVGRGVAVPDKCPVAVPDKFSEQPEMFPAFMGECQVFMAMRPKDFPDDWAQVRFVISLLSGSAARGAIPLLVKNSPLLINYQGFWQHMCHMYEDPIQVHMAARHLKDLLPWEAPPARVYF</sequence>
<protein>
    <recommendedName>
        <fullName evidence="2">DUF4939 domain-containing protein</fullName>
    </recommendedName>
</protein>
<evidence type="ECO:0000313" key="3">
    <source>
        <dbReference type="Ensembl" id="ENSLLTP00000019853.1"/>
    </source>
</evidence>
<evidence type="ECO:0000259" key="2">
    <source>
        <dbReference type="Pfam" id="PF16297"/>
    </source>
</evidence>
<dbReference type="InterPro" id="IPR032549">
    <property type="entry name" value="DUF4939"/>
</dbReference>